<organism evidence="3 4">
    <name type="scientific">Chromobacterium paludis</name>
    <dbReference type="NCBI Taxonomy" id="2605945"/>
    <lineage>
        <taxon>Bacteria</taxon>
        <taxon>Pseudomonadati</taxon>
        <taxon>Pseudomonadota</taxon>
        <taxon>Betaproteobacteria</taxon>
        <taxon>Neisseriales</taxon>
        <taxon>Chromobacteriaceae</taxon>
        <taxon>Chromobacterium</taxon>
    </lineage>
</organism>
<evidence type="ECO:0000313" key="4">
    <source>
        <dbReference type="Proteomes" id="UP000322079"/>
    </source>
</evidence>
<evidence type="ECO:0000313" key="3">
    <source>
        <dbReference type="EMBL" id="QEL54767.1"/>
    </source>
</evidence>
<dbReference type="PANTHER" id="PTHR33525">
    <property type="match status" value="1"/>
</dbReference>
<evidence type="ECO:0000259" key="2">
    <source>
        <dbReference type="PROSITE" id="PS51833"/>
    </source>
</evidence>
<dbReference type="Proteomes" id="UP000322079">
    <property type="component" value="Chromosome"/>
</dbReference>
<dbReference type="PROSITE" id="PS51833">
    <property type="entry name" value="HDOD"/>
    <property type="match status" value="1"/>
</dbReference>
<dbReference type="InterPro" id="IPR013976">
    <property type="entry name" value="HDOD"/>
</dbReference>
<dbReference type="KEGG" id="chrm:FYK34_03885"/>
<dbReference type="EMBL" id="CP043473">
    <property type="protein sequence ID" value="QEL54767.1"/>
    <property type="molecule type" value="Genomic_DNA"/>
</dbReference>
<dbReference type="PANTHER" id="PTHR33525:SF6">
    <property type="entry name" value="HDOD DOMAIN-CONTAINING PROTEIN"/>
    <property type="match status" value="1"/>
</dbReference>
<accession>A0A5C1DFR2</accession>
<dbReference type="SUPFAM" id="SSF109604">
    <property type="entry name" value="HD-domain/PDEase-like"/>
    <property type="match status" value="1"/>
</dbReference>
<protein>
    <submittedName>
        <fullName evidence="3">HDOD domain-containing protein</fullName>
    </submittedName>
</protein>
<proteinExistence type="predicted"/>
<feature type="region of interest" description="Disordered" evidence="1">
    <location>
        <begin position="37"/>
        <end position="56"/>
    </location>
</feature>
<dbReference type="AlphaFoldDB" id="A0A5C1DFR2"/>
<gene>
    <name evidence="3" type="ORF">FYK34_03885</name>
</gene>
<evidence type="ECO:0000256" key="1">
    <source>
        <dbReference type="SAM" id="MobiDB-lite"/>
    </source>
</evidence>
<dbReference type="RefSeq" id="WP_149295148.1">
    <property type="nucleotide sequence ID" value="NZ_CP043473.1"/>
</dbReference>
<keyword evidence="4" id="KW-1185">Reference proteome</keyword>
<dbReference type="Gene3D" id="1.10.3210.10">
    <property type="entry name" value="Hypothetical protein af1432"/>
    <property type="match status" value="1"/>
</dbReference>
<dbReference type="InterPro" id="IPR052340">
    <property type="entry name" value="RNase_Y/CdgJ"/>
</dbReference>
<feature type="compositionally biased region" description="Low complexity" evidence="1">
    <location>
        <begin position="45"/>
        <end position="55"/>
    </location>
</feature>
<reference evidence="3 4" key="1">
    <citation type="submission" date="2019-08" db="EMBL/GenBank/DDBJ databases">
        <title>Chromobacterium paludis, a novel bacterium isolated from a Maryland marsh pond.</title>
        <authorList>
            <person name="Blackburn M.B."/>
            <person name="Gundersen-Rindal D.E."/>
        </authorList>
    </citation>
    <scope>NUCLEOTIDE SEQUENCE [LARGE SCALE GENOMIC DNA]</scope>
    <source>
        <strain evidence="4">IIBBL 257-1</strain>
    </source>
</reference>
<name>A0A5C1DFR2_9NEIS</name>
<dbReference type="Pfam" id="PF08668">
    <property type="entry name" value="HDOD"/>
    <property type="match status" value="1"/>
</dbReference>
<feature type="domain" description="HDOD" evidence="2">
    <location>
        <begin position="85"/>
        <end position="280"/>
    </location>
</feature>
<sequence>MWRKWLGANSLAAHAPFENLVQTELDYHERGSIHLSSRDRHQEMGGIRRNTGGTRRLSERANMLSRQQRNWGVQQWAAYLKDREIPVLAATRDAFLQLKSQGQDAPEFSPKQLAERAQEDPYLAVKLLIEAERHRSRRLGKETTTPLAAILQLGSDELYALIAGSPVVALEHPGWQAAVSTAVMASGIARAWSNFRSDASPEEISLATLLSETGELLLWHFAPELPMQAIAEFEAGRSNRTSLAQLNTAGFTFRQLTLVLAEEWKLPQMISQLIRGVDRPRTHIAQIAIDCARHLMQNPDNPALPSDIGHIAEYLPGIAKEKLVSILPISEDQQAHILAHLLEE</sequence>